<dbReference type="InterPro" id="IPR001810">
    <property type="entry name" value="F-box_dom"/>
</dbReference>
<evidence type="ECO:0000313" key="3">
    <source>
        <dbReference type="Proteomes" id="UP001355207"/>
    </source>
</evidence>
<feature type="domain" description="F-box" evidence="1">
    <location>
        <begin position="1"/>
        <end position="49"/>
    </location>
</feature>
<dbReference type="EMBL" id="CP144102">
    <property type="protein sequence ID" value="WWC89107.1"/>
    <property type="molecule type" value="Genomic_DNA"/>
</dbReference>
<protein>
    <recommendedName>
        <fullName evidence="1">F-box domain-containing protein</fullName>
    </recommendedName>
</protein>
<gene>
    <name evidence="2" type="ORF">L201_004025</name>
</gene>
<dbReference type="GeneID" id="91094695"/>
<name>A0AAX4JUR8_9TREE</name>
<accession>A0AAX4JUR8</accession>
<proteinExistence type="predicted"/>
<dbReference type="CDD" id="cd09917">
    <property type="entry name" value="F-box_SF"/>
    <property type="match status" value="1"/>
</dbReference>
<organism evidence="2 3">
    <name type="scientific">Kwoniella dendrophila CBS 6074</name>
    <dbReference type="NCBI Taxonomy" id="1295534"/>
    <lineage>
        <taxon>Eukaryota</taxon>
        <taxon>Fungi</taxon>
        <taxon>Dikarya</taxon>
        <taxon>Basidiomycota</taxon>
        <taxon>Agaricomycotina</taxon>
        <taxon>Tremellomycetes</taxon>
        <taxon>Tremellales</taxon>
        <taxon>Cryptococcaceae</taxon>
        <taxon>Kwoniella</taxon>
    </lineage>
</organism>
<dbReference type="AlphaFoldDB" id="A0AAX4JUR8"/>
<dbReference type="InterPro" id="IPR036047">
    <property type="entry name" value="F-box-like_dom_sf"/>
</dbReference>
<dbReference type="Proteomes" id="UP001355207">
    <property type="component" value="Chromosome 5"/>
</dbReference>
<dbReference type="SMART" id="SM00256">
    <property type="entry name" value="FBOX"/>
    <property type="match status" value="1"/>
</dbReference>
<dbReference type="RefSeq" id="XP_066075870.1">
    <property type="nucleotide sequence ID" value="XM_066219773.1"/>
</dbReference>
<reference evidence="2 3" key="1">
    <citation type="submission" date="2024-01" db="EMBL/GenBank/DDBJ databases">
        <title>Comparative genomics of Cryptococcus and Kwoniella reveals pathogenesis evolution and contrasting modes of karyotype evolution via chromosome fusion or intercentromeric recombination.</title>
        <authorList>
            <person name="Coelho M.A."/>
            <person name="David-Palma M."/>
            <person name="Shea T."/>
            <person name="Bowers K."/>
            <person name="McGinley-Smith S."/>
            <person name="Mohammad A.W."/>
            <person name="Gnirke A."/>
            <person name="Yurkov A.M."/>
            <person name="Nowrousian M."/>
            <person name="Sun S."/>
            <person name="Cuomo C.A."/>
            <person name="Heitman J."/>
        </authorList>
    </citation>
    <scope>NUCLEOTIDE SEQUENCE [LARGE SCALE GENOMIC DNA]</scope>
    <source>
        <strain evidence="2 3">CBS 6074</strain>
    </source>
</reference>
<keyword evidence="3" id="KW-1185">Reference proteome</keyword>
<dbReference type="Pfam" id="PF00646">
    <property type="entry name" value="F-box"/>
    <property type="match status" value="1"/>
</dbReference>
<sequence>MLRLNQDILEKILLQLSIYDLIALSQVNKGFHNTIREIPSIQYRLYRKLYKCGEDEETFDPLHQPTKNILDLVQKERNLLNLIPRITRFSIKKQNVIHSIQDDYLITIPSVELIVEMKSASVCDRYQLCTIYKIGENHAKPKTLYVPFIVDYNTLLVDIKRDLMIIIEVSGLIRLIRFSQFYQTQFLDQCEQRQFDLPLDYGEHPEYKLKVAQDKIMIDLRESFWVANLDDDHHEFYRFPQNGNWESNHGSIITDQGLLIGLDIPEIPFVQNSRVKIASLAVFSFSGTLNVPYLPELLLEIPYTFSVLSKMIRKLRNIPKNVKIIISSKQQPKIHTNGNPSFIRISLQYHLWPSGPVEELNIVIPINQLSAIKIENKSKQWIKGRTWRRSSHPFDGIERIPFQKWKHRSHIWIEDITPKEPSMIKSEIQIGCKVFQIDNIALKHRGKLYLEITDFNHREVGNRKNEYGVLKDVKLDCVPDDGQRPNKPRSIPRHHSLLKKPSNDYLSGRFKSSGEFSLGLPKELDKVIVDEKGQKLIIQQTGDEKLWIIDFGV</sequence>
<evidence type="ECO:0000259" key="1">
    <source>
        <dbReference type="PROSITE" id="PS50181"/>
    </source>
</evidence>
<dbReference type="SUPFAM" id="SSF81383">
    <property type="entry name" value="F-box domain"/>
    <property type="match status" value="1"/>
</dbReference>
<dbReference type="PROSITE" id="PS50181">
    <property type="entry name" value="FBOX"/>
    <property type="match status" value="1"/>
</dbReference>
<evidence type="ECO:0000313" key="2">
    <source>
        <dbReference type="EMBL" id="WWC89107.1"/>
    </source>
</evidence>